<evidence type="ECO:0000256" key="1">
    <source>
        <dbReference type="ARBA" id="ARBA00022737"/>
    </source>
</evidence>
<comment type="caution">
    <text evidence="4">The sequence shown here is derived from an EMBL/GenBank/DDBJ whole genome shotgun (WGS) entry which is preliminary data.</text>
</comment>
<dbReference type="AlphaFoldDB" id="A0ABD0P506"/>
<dbReference type="InterPro" id="IPR003599">
    <property type="entry name" value="Ig_sub"/>
</dbReference>
<dbReference type="InterPro" id="IPR036179">
    <property type="entry name" value="Ig-like_dom_sf"/>
</dbReference>
<evidence type="ECO:0000313" key="4">
    <source>
        <dbReference type="EMBL" id="KAL0168837.1"/>
    </source>
</evidence>
<dbReference type="InterPro" id="IPR013783">
    <property type="entry name" value="Ig-like_fold"/>
</dbReference>
<feature type="non-terminal residue" evidence="4">
    <location>
        <position position="88"/>
    </location>
</feature>
<dbReference type="SUPFAM" id="SSF48726">
    <property type="entry name" value="Immunoglobulin"/>
    <property type="match status" value="1"/>
</dbReference>
<dbReference type="EMBL" id="JAMKFB020000018">
    <property type="protein sequence ID" value="KAL0168837.1"/>
    <property type="molecule type" value="Genomic_DNA"/>
</dbReference>
<evidence type="ECO:0000313" key="5">
    <source>
        <dbReference type="Proteomes" id="UP001529510"/>
    </source>
</evidence>
<sequence>IVYPVTPRNLTVDQSESLTLECVVSGSLSSKVKWIKDGVELSLSSKWMLLQSNLVLNDIQLSDGGHYCCSVLTDRGAVVSVNYNVNVL</sequence>
<keyword evidence="5" id="KW-1185">Reference proteome</keyword>
<dbReference type="SMART" id="SM00409">
    <property type="entry name" value="IG"/>
    <property type="match status" value="1"/>
</dbReference>
<dbReference type="InterPro" id="IPR007110">
    <property type="entry name" value="Ig-like_dom"/>
</dbReference>
<dbReference type="InterPro" id="IPR003598">
    <property type="entry name" value="Ig_sub2"/>
</dbReference>
<dbReference type="Pfam" id="PF07679">
    <property type="entry name" value="I-set"/>
    <property type="match status" value="1"/>
</dbReference>
<dbReference type="PROSITE" id="PS50835">
    <property type="entry name" value="IG_LIKE"/>
    <property type="match status" value="1"/>
</dbReference>
<evidence type="ECO:0000256" key="2">
    <source>
        <dbReference type="ARBA" id="ARBA00023157"/>
    </source>
</evidence>
<feature type="non-terminal residue" evidence="4">
    <location>
        <position position="1"/>
    </location>
</feature>
<dbReference type="PANTHER" id="PTHR44170:SF1">
    <property type="entry name" value="CELL ADHESION MOLECULE-RELATED_DOWN-REGULATED BY ONCOGENES"/>
    <property type="match status" value="1"/>
</dbReference>
<dbReference type="PANTHER" id="PTHR44170">
    <property type="entry name" value="PROTEIN SIDEKICK"/>
    <property type="match status" value="1"/>
</dbReference>
<dbReference type="SMART" id="SM00408">
    <property type="entry name" value="IGc2"/>
    <property type="match status" value="1"/>
</dbReference>
<keyword evidence="1" id="KW-0677">Repeat</keyword>
<dbReference type="Proteomes" id="UP001529510">
    <property type="component" value="Unassembled WGS sequence"/>
</dbReference>
<organism evidence="4 5">
    <name type="scientific">Cirrhinus mrigala</name>
    <name type="common">Mrigala</name>
    <dbReference type="NCBI Taxonomy" id="683832"/>
    <lineage>
        <taxon>Eukaryota</taxon>
        <taxon>Metazoa</taxon>
        <taxon>Chordata</taxon>
        <taxon>Craniata</taxon>
        <taxon>Vertebrata</taxon>
        <taxon>Euteleostomi</taxon>
        <taxon>Actinopterygii</taxon>
        <taxon>Neopterygii</taxon>
        <taxon>Teleostei</taxon>
        <taxon>Ostariophysi</taxon>
        <taxon>Cypriniformes</taxon>
        <taxon>Cyprinidae</taxon>
        <taxon>Labeoninae</taxon>
        <taxon>Labeonini</taxon>
        <taxon>Cirrhinus</taxon>
    </lineage>
</organism>
<accession>A0ABD0P506</accession>
<reference evidence="4 5" key="1">
    <citation type="submission" date="2024-05" db="EMBL/GenBank/DDBJ databases">
        <title>Genome sequencing and assembly of Indian major carp, Cirrhinus mrigala (Hamilton, 1822).</title>
        <authorList>
            <person name="Mohindra V."/>
            <person name="Chowdhury L.M."/>
            <person name="Lal K."/>
            <person name="Jena J.K."/>
        </authorList>
    </citation>
    <scope>NUCLEOTIDE SEQUENCE [LARGE SCALE GENOMIC DNA]</scope>
    <source>
        <strain evidence="4">CM1030</strain>
        <tissue evidence="4">Blood</tissue>
    </source>
</reference>
<name>A0ABD0P506_CIRMR</name>
<protein>
    <recommendedName>
        <fullName evidence="3">Ig-like domain-containing protein</fullName>
    </recommendedName>
</protein>
<gene>
    <name evidence="4" type="ORF">M9458_037059</name>
</gene>
<feature type="domain" description="Ig-like" evidence="3">
    <location>
        <begin position="1"/>
        <end position="80"/>
    </location>
</feature>
<dbReference type="Gene3D" id="2.60.40.10">
    <property type="entry name" value="Immunoglobulins"/>
    <property type="match status" value="1"/>
</dbReference>
<dbReference type="InterPro" id="IPR013098">
    <property type="entry name" value="Ig_I-set"/>
</dbReference>
<proteinExistence type="predicted"/>
<evidence type="ECO:0000259" key="3">
    <source>
        <dbReference type="PROSITE" id="PS50835"/>
    </source>
</evidence>
<keyword evidence="2" id="KW-1015">Disulfide bond</keyword>